<reference evidence="8" key="2">
    <citation type="submission" date="2015-01" db="EMBL/GenBank/DDBJ databases">
        <title>Evolutionary Origins and Diversification of the Mycorrhizal Mutualists.</title>
        <authorList>
            <consortium name="DOE Joint Genome Institute"/>
            <consortium name="Mycorrhizal Genomics Consortium"/>
            <person name="Kohler A."/>
            <person name="Kuo A."/>
            <person name="Nagy L.G."/>
            <person name="Floudas D."/>
            <person name="Copeland A."/>
            <person name="Barry K.W."/>
            <person name="Cichocki N."/>
            <person name="Veneault-Fourrey C."/>
            <person name="LaButti K."/>
            <person name="Lindquist E.A."/>
            <person name="Lipzen A."/>
            <person name="Lundell T."/>
            <person name="Morin E."/>
            <person name="Murat C."/>
            <person name="Riley R."/>
            <person name="Ohm R."/>
            <person name="Sun H."/>
            <person name="Tunlid A."/>
            <person name="Henrissat B."/>
            <person name="Grigoriev I.V."/>
            <person name="Hibbett D.S."/>
            <person name="Martin F."/>
        </authorList>
    </citation>
    <scope>NUCLEOTIDE SEQUENCE [LARGE SCALE GENOMIC DNA]</scope>
    <source>
        <strain evidence="8">Zn</strain>
    </source>
</reference>
<keyword evidence="4 5" id="KW-0472">Membrane</keyword>
<dbReference type="EMBL" id="KN832870">
    <property type="protein sequence ID" value="KIN07051.1"/>
    <property type="molecule type" value="Genomic_DNA"/>
</dbReference>
<dbReference type="HOGENOM" id="CLU_007946_13_0_1"/>
<dbReference type="PANTHER" id="PTHR43341:SF35">
    <property type="entry name" value="ACID TRANSPORTER, PUTATIVE-RELATED"/>
    <property type="match status" value="1"/>
</dbReference>
<feature type="transmembrane region" description="Helical" evidence="5">
    <location>
        <begin position="43"/>
        <end position="69"/>
    </location>
</feature>
<dbReference type="Gene3D" id="1.20.1740.10">
    <property type="entry name" value="Amino acid/polyamine transporter I"/>
    <property type="match status" value="1"/>
</dbReference>
<feature type="transmembrane region" description="Helical" evidence="5">
    <location>
        <begin position="133"/>
        <end position="154"/>
    </location>
</feature>
<feature type="transmembrane region" description="Helical" evidence="5">
    <location>
        <begin position="89"/>
        <end position="112"/>
    </location>
</feature>
<keyword evidence="8" id="KW-1185">Reference proteome</keyword>
<dbReference type="InterPro" id="IPR050524">
    <property type="entry name" value="APC_YAT"/>
</dbReference>
<evidence type="ECO:0000259" key="6">
    <source>
        <dbReference type="Pfam" id="PF00324"/>
    </source>
</evidence>
<dbReference type="Proteomes" id="UP000054321">
    <property type="component" value="Unassembled WGS sequence"/>
</dbReference>
<dbReference type="GO" id="GO:0016020">
    <property type="term" value="C:membrane"/>
    <property type="evidence" value="ECO:0007669"/>
    <property type="project" value="UniProtKB-SubCell"/>
</dbReference>
<feature type="transmembrane region" description="Helical" evidence="5">
    <location>
        <begin position="407"/>
        <end position="430"/>
    </location>
</feature>
<evidence type="ECO:0000313" key="7">
    <source>
        <dbReference type="EMBL" id="KIN07051.1"/>
    </source>
</evidence>
<dbReference type="OrthoDB" id="3900342at2759"/>
<sequence>MDYEKRVLNEREVNMITVSITIGNGLFLGSGTSLAVAGPGGAVLCYVFIGTVISSVISCLCEMTALMPINAPTMEFPRRFLDRGVGLAVGWIYCIGNVVSVTAQLIAVSELIKFRYDDGKTYLDWKIGEYVDSAVWISICLVIVISVNMLPVKVYGQLEYIFGCFKLTFVTLLITLMFILNIMKPRADAYYREAPGPKYWVQPYSFVNPVYSVTDENGNVQRHISGTIGSFLNIWTTCVHVIFSFTGMEAIAATAAESRALPDAESMKMGSRKISIRIVTLYSLAVLIGACVVPRDHPFINGSGPSAGSQSIFIIAVVEAGIPNLAHFFNAFFVFCALTSAISCTYVASRVLHTLALHGQTGPEWITKRLQACRGGVPVRAVVVTSIGGAISYTARSGAPLLRVYELETNCTISSIMIYTTICAAYLCFFKTLEESKQCRNVSEAQAAIYDRNHPRYPYKSHGQWLKAMYGLIICTIILLFNGIGTFLENPFDIRRFVAYNTPIPVFIILILSYKIRRHGFQIWHWGPERCNDLRNAMQAASDVRKGRLEFPNRGFTKENIRTFLNWVWVWMK</sequence>
<dbReference type="Pfam" id="PF00324">
    <property type="entry name" value="AA_permease"/>
    <property type="match status" value="1"/>
</dbReference>
<dbReference type="InterPro" id="IPR004841">
    <property type="entry name" value="AA-permease/SLC12A_dom"/>
</dbReference>
<keyword evidence="3 5" id="KW-1133">Transmembrane helix</keyword>
<dbReference type="InParanoid" id="A0A0C3HFQ1"/>
<feature type="transmembrane region" description="Helical" evidence="5">
    <location>
        <begin position="377"/>
        <end position="395"/>
    </location>
</feature>
<evidence type="ECO:0000256" key="3">
    <source>
        <dbReference type="ARBA" id="ARBA00022989"/>
    </source>
</evidence>
<dbReference type="AlphaFoldDB" id="A0A0C3HFQ1"/>
<evidence type="ECO:0000313" key="8">
    <source>
        <dbReference type="Proteomes" id="UP000054321"/>
    </source>
</evidence>
<feature type="transmembrane region" description="Helical" evidence="5">
    <location>
        <begin position="465"/>
        <end position="485"/>
    </location>
</feature>
<evidence type="ECO:0000256" key="4">
    <source>
        <dbReference type="ARBA" id="ARBA00023136"/>
    </source>
</evidence>
<evidence type="ECO:0000256" key="1">
    <source>
        <dbReference type="ARBA" id="ARBA00004141"/>
    </source>
</evidence>
<feature type="transmembrane region" description="Helical" evidence="5">
    <location>
        <begin position="274"/>
        <end position="295"/>
    </location>
</feature>
<dbReference type="STRING" id="913774.A0A0C3HFQ1"/>
<feature type="transmembrane region" description="Helical" evidence="5">
    <location>
        <begin position="497"/>
        <end position="514"/>
    </location>
</feature>
<dbReference type="GO" id="GO:0015171">
    <property type="term" value="F:amino acid transmembrane transporter activity"/>
    <property type="evidence" value="ECO:0007669"/>
    <property type="project" value="TreeGrafter"/>
</dbReference>
<organism evidence="7 8">
    <name type="scientific">Oidiodendron maius (strain Zn)</name>
    <dbReference type="NCBI Taxonomy" id="913774"/>
    <lineage>
        <taxon>Eukaryota</taxon>
        <taxon>Fungi</taxon>
        <taxon>Dikarya</taxon>
        <taxon>Ascomycota</taxon>
        <taxon>Pezizomycotina</taxon>
        <taxon>Leotiomycetes</taxon>
        <taxon>Leotiomycetes incertae sedis</taxon>
        <taxon>Myxotrichaceae</taxon>
        <taxon>Oidiodendron</taxon>
    </lineage>
</organism>
<feature type="domain" description="Amino acid permease/ SLC12A" evidence="6">
    <location>
        <begin position="13"/>
        <end position="517"/>
    </location>
</feature>
<reference evidence="7 8" key="1">
    <citation type="submission" date="2014-04" db="EMBL/GenBank/DDBJ databases">
        <authorList>
            <consortium name="DOE Joint Genome Institute"/>
            <person name="Kuo A."/>
            <person name="Martino E."/>
            <person name="Perotto S."/>
            <person name="Kohler A."/>
            <person name="Nagy L.G."/>
            <person name="Floudas D."/>
            <person name="Copeland A."/>
            <person name="Barry K.W."/>
            <person name="Cichocki N."/>
            <person name="Veneault-Fourrey C."/>
            <person name="LaButti K."/>
            <person name="Lindquist E.A."/>
            <person name="Lipzen A."/>
            <person name="Lundell T."/>
            <person name="Morin E."/>
            <person name="Murat C."/>
            <person name="Sun H."/>
            <person name="Tunlid A."/>
            <person name="Henrissat B."/>
            <person name="Grigoriev I.V."/>
            <person name="Hibbett D.S."/>
            <person name="Martin F."/>
            <person name="Nordberg H.P."/>
            <person name="Cantor M.N."/>
            <person name="Hua S.X."/>
        </authorList>
    </citation>
    <scope>NUCLEOTIDE SEQUENCE [LARGE SCALE GENOMIC DNA]</scope>
    <source>
        <strain evidence="7 8">Zn</strain>
    </source>
</reference>
<feature type="transmembrane region" description="Helical" evidence="5">
    <location>
        <begin position="15"/>
        <end position="36"/>
    </location>
</feature>
<accession>A0A0C3HFQ1</accession>
<evidence type="ECO:0000256" key="2">
    <source>
        <dbReference type="ARBA" id="ARBA00022692"/>
    </source>
</evidence>
<comment type="subcellular location">
    <subcellularLocation>
        <location evidence="1">Membrane</location>
        <topology evidence="1">Multi-pass membrane protein</topology>
    </subcellularLocation>
</comment>
<dbReference type="PANTHER" id="PTHR43341">
    <property type="entry name" value="AMINO ACID PERMEASE"/>
    <property type="match status" value="1"/>
</dbReference>
<feature type="transmembrane region" description="Helical" evidence="5">
    <location>
        <begin position="160"/>
        <end position="182"/>
    </location>
</feature>
<evidence type="ECO:0000256" key="5">
    <source>
        <dbReference type="SAM" id="Phobius"/>
    </source>
</evidence>
<proteinExistence type="predicted"/>
<gene>
    <name evidence="7" type="ORF">OIDMADRAFT_36713</name>
</gene>
<name>A0A0C3HFQ1_OIDMZ</name>
<keyword evidence="2 5" id="KW-0812">Transmembrane</keyword>
<protein>
    <recommendedName>
        <fullName evidence="6">Amino acid permease/ SLC12A domain-containing protein</fullName>
    </recommendedName>
</protein>